<organism evidence="1 2">
    <name type="scientific">Gelatiniphilus marinus</name>
    <dbReference type="NCBI Taxonomy" id="1759464"/>
    <lineage>
        <taxon>Bacteria</taxon>
        <taxon>Pseudomonadati</taxon>
        <taxon>Bacteroidota</taxon>
        <taxon>Flavobacteriia</taxon>
        <taxon>Flavobacteriales</taxon>
        <taxon>Flavobacteriaceae</taxon>
        <taxon>Gelatiniphilus</taxon>
    </lineage>
</organism>
<gene>
    <name evidence="1" type="ORF">ACFSQS_01035</name>
</gene>
<keyword evidence="2" id="KW-1185">Reference proteome</keyword>
<name>A0ABW5JPD2_9FLAO</name>
<dbReference type="Proteomes" id="UP001597441">
    <property type="component" value="Unassembled WGS sequence"/>
</dbReference>
<dbReference type="RefSeq" id="WP_388012735.1">
    <property type="nucleotide sequence ID" value="NZ_JBHUDT010000001.1"/>
</dbReference>
<dbReference type="EMBL" id="JBHULK010000001">
    <property type="protein sequence ID" value="MFD2533671.1"/>
    <property type="molecule type" value="Genomic_DNA"/>
</dbReference>
<reference evidence="2" key="1">
    <citation type="journal article" date="2019" name="Int. J. Syst. Evol. Microbiol.">
        <title>The Global Catalogue of Microorganisms (GCM) 10K type strain sequencing project: providing services to taxonomists for standard genome sequencing and annotation.</title>
        <authorList>
            <consortium name="The Broad Institute Genomics Platform"/>
            <consortium name="The Broad Institute Genome Sequencing Center for Infectious Disease"/>
            <person name="Wu L."/>
            <person name="Ma J."/>
        </authorList>
    </citation>
    <scope>NUCLEOTIDE SEQUENCE [LARGE SCALE GENOMIC DNA]</scope>
    <source>
        <strain evidence="2">KCTC 42903</strain>
    </source>
</reference>
<accession>A0ABW5JPD2</accession>
<dbReference type="Pfam" id="PF21857">
    <property type="entry name" value="DUF6913"/>
    <property type="match status" value="1"/>
</dbReference>
<comment type="caution">
    <text evidence="1">The sequence shown here is derived from an EMBL/GenBank/DDBJ whole genome shotgun (WGS) entry which is preliminary data.</text>
</comment>
<evidence type="ECO:0000313" key="1">
    <source>
        <dbReference type="EMBL" id="MFD2533671.1"/>
    </source>
</evidence>
<dbReference type="InterPro" id="IPR054207">
    <property type="entry name" value="DUF6913"/>
</dbReference>
<proteinExistence type="predicted"/>
<protein>
    <submittedName>
        <fullName evidence="1">DUF6913 domain-containing protein</fullName>
    </submittedName>
</protein>
<sequence length="176" mass="20338">MILKGFKEKSNKKHLNKLLSQRIMPVGNSRVESLGVILNSDELDDFELFRTLANLINVRPNKLKIIAFSANKKEQLSNWDACYNPKDFGWNGKIKNTELQTFLNTKFDALISYYANEDLELKLLTAKSEAQFKIGILQTDVRLNDLIINTSIKEFNVFKAEVHKYLTILNKIKNEQ</sequence>
<evidence type="ECO:0000313" key="2">
    <source>
        <dbReference type="Proteomes" id="UP001597441"/>
    </source>
</evidence>